<keyword evidence="2" id="KW-1003">Cell membrane</keyword>
<dbReference type="PROSITE" id="PS00237">
    <property type="entry name" value="G_PROTEIN_RECEP_F1_1"/>
    <property type="match status" value="1"/>
</dbReference>
<evidence type="ECO:0000256" key="7">
    <source>
        <dbReference type="ARBA" id="ARBA00023170"/>
    </source>
</evidence>
<keyword evidence="4 10" id="KW-1133">Transmembrane helix</keyword>
<feature type="domain" description="G-protein coupled receptors family 1 profile" evidence="11">
    <location>
        <begin position="41"/>
        <end position="290"/>
    </location>
</feature>
<reference evidence="13" key="1">
    <citation type="submission" date="2025-08" db="UniProtKB">
        <authorList>
            <consortium name="RefSeq"/>
        </authorList>
    </citation>
    <scope>IDENTIFICATION</scope>
    <source>
        <tissue evidence="13">Tentacle</tissue>
    </source>
</reference>
<dbReference type="Gene3D" id="1.20.1070.10">
    <property type="entry name" value="Rhodopsin 7-helix transmembrane proteins"/>
    <property type="match status" value="1"/>
</dbReference>
<dbReference type="PRINTS" id="PR00237">
    <property type="entry name" value="GPCRRHODOPSN"/>
</dbReference>
<keyword evidence="5 9" id="KW-0297">G-protein coupled receptor</keyword>
<keyword evidence="6 10" id="KW-0472">Membrane</keyword>
<proteinExistence type="inferred from homology"/>
<feature type="transmembrane region" description="Helical" evidence="10">
    <location>
        <begin position="61"/>
        <end position="81"/>
    </location>
</feature>
<dbReference type="PROSITE" id="PS50262">
    <property type="entry name" value="G_PROTEIN_RECEP_F1_2"/>
    <property type="match status" value="1"/>
</dbReference>
<dbReference type="RefSeq" id="XP_031558726.1">
    <property type="nucleotide sequence ID" value="XM_031702866.1"/>
</dbReference>
<feature type="transmembrane region" description="Helical" evidence="10">
    <location>
        <begin position="22"/>
        <end position="49"/>
    </location>
</feature>
<evidence type="ECO:0000256" key="3">
    <source>
        <dbReference type="ARBA" id="ARBA00022692"/>
    </source>
</evidence>
<feature type="transmembrane region" description="Helical" evidence="10">
    <location>
        <begin position="143"/>
        <end position="163"/>
    </location>
</feature>
<dbReference type="GO" id="GO:0004977">
    <property type="term" value="F:melanocortin receptor activity"/>
    <property type="evidence" value="ECO:0007669"/>
    <property type="project" value="InterPro"/>
</dbReference>
<dbReference type="KEGG" id="aten:116295128"/>
<evidence type="ECO:0000256" key="9">
    <source>
        <dbReference type="RuleBase" id="RU000688"/>
    </source>
</evidence>
<dbReference type="InterPro" id="IPR017452">
    <property type="entry name" value="GPCR_Rhodpsn_7TM"/>
</dbReference>
<evidence type="ECO:0000256" key="6">
    <source>
        <dbReference type="ARBA" id="ARBA00023136"/>
    </source>
</evidence>
<dbReference type="PANTHER" id="PTHR24249">
    <property type="entry name" value="HISTAMINE RECEPTOR-RELATED G-PROTEIN COUPLED RECEPTOR"/>
    <property type="match status" value="1"/>
</dbReference>
<organism evidence="12 13">
    <name type="scientific">Actinia tenebrosa</name>
    <name type="common">Australian red waratah sea anemone</name>
    <dbReference type="NCBI Taxonomy" id="6105"/>
    <lineage>
        <taxon>Eukaryota</taxon>
        <taxon>Metazoa</taxon>
        <taxon>Cnidaria</taxon>
        <taxon>Anthozoa</taxon>
        <taxon>Hexacorallia</taxon>
        <taxon>Actiniaria</taxon>
        <taxon>Actiniidae</taxon>
        <taxon>Actinia</taxon>
    </lineage>
</organism>
<evidence type="ECO:0000259" key="11">
    <source>
        <dbReference type="PROSITE" id="PS50262"/>
    </source>
</evidence>
<name>A0A6P8HTI9_ACTTE</name>
<dbReference type="AlphaFoldDB" id="A0A6P8HTI9"/>
<evidence type="ECO:0000256" key="1">
    <source>
        <dbReference type="ARBA" id="ARBA00004651"/>
    </source>
</evidence>
<feature type="transmembrane region" description="Helical" evidence="10">
    <location>
        <begin position="175"/>
        <end position="200"/>
    </location>
</feature>
<keyword evidence="7 9" id="KW-0675">Receptor</keyword>
<dbReference type="PRINTS" id="PR00534">
    <property type="entry name" value="MCRFAMILY"/>
</dbReference>
<sequence>MDTNSTNATSSLLGKSCQFSRVASIVFIFLHVLSSVLAITGNSLVLLAVYKSQRLRNVSNFFLCSLGFADFLVGAIMNPLYATFMALFMTSTRLPFFLFKISDFLTCQTLVASTISLCSVSIDRYIAIKWPLRYHLIMSDKKCGMVISCVWLFSIAMGIPQVILSDRRDLKLFGILSSAITAIVPLSVIVFCYVQIVAIAREQSRMLAGSTHGPSHQERIRIRAMKFEKAALTFVLIAGVFVLTFTPHLVLSFVHVFVREDATGCSFHKKYGIWFILLMFSSSFLNPIIYSARSREFRNAFKRLLKLHV</sequence>
<dbReference type="SUPFAM" id="SSF81321">
    <property type="entry name" value="Family A G protein-coupled receptor-like"/>
    <property type="match status" value="1"/>
</dbReference>
<dbReference type="GO" id="GO:0005886">
    <property type="term" value="C:plasma membrane"/>
    <property type="evidence" value="ECO:0007669"/>
    <property type="project" value="UniProtKB-SubCell"/>
</dbReference>
<dbReference type="Proteomes" id="UP000515163">
    <property type="component" value="Unplaced"/>
</dbReference>
<feature type="transmembrane region" description="Helical" evidence="10">
    <location>
        <begin position="230"/>
        <end position="251"/>
    </location>
</feature>
<dbReference type="InterPro" id="IPR001671">
    <property type="entry name" value="Melcrt_ACTH_rcpt"/>
</dbReference>
<dbReference type="OrthoDB" id="5968553at2759"/>
<dbReference type="InterPro" id="IPR000276">
    <property type="entry name" value="GPCR_Rhodpsn"/>
</dbReference>
<evidence type="ECO:0000313" key="12">
    <source>
        <dbReference type="Proteomes" id="UP000515163"/>
    </source>
</evidence>
<dbReference type="Pfam" id="PF00001">
    <property type="entry name" value="7tm_1"/>
    <property type="match status" value="1"/>
</dbReference>
<comment type="similarity">
    <text evidence="9">Belongs to the G-protein coupled receptor 1 family.</text>
</comment>
<feature type="transmembrane region" description="Helical" evidence="10">
    <location>
        <begin position="101"/>
        <end position="122"/>
    </location>
</feature>
<evidence type="ECO:0000256" key="5">
    <source>
        <dbReference type="ARBA" id="ARBA00023040"/>
    </source>
</evidence>
<evidence type="ECO:0000256" key="8">
    <source>
        <dbReference type="ARBA" id="ARBA00023224"/>
    </source>
</evidence>
<dbReference type="GeneID" id="116295128"/>
<dbReference type="PANTHER" id="PTHR24249:SF372">
    <property type="entry name" value="G-PROTEIN COUPLED RECEPTORS FAMILY 1 PROFILE DOMAIN-CONTAINING PROTEIN"/>
    <property type="match status" value="1"/>
</dbReference>
<protein>
    <submittedName>
        <fullName evidence="13">Melanocortin receptor 5-like</fullName>
    </submittedName>
</protein>
<keyword evidence="8 9" id="KW-0807">Transducer</keyword>
<accession>A0A6P8HTI9</accession>
<keyword evidence="3 9" id="KW-0812">Transmembrane</keyword>
<dbReference type="SMART" id="SM01381">
    <property type="entry name" value="7TM_GPCR_Srsx"/>
    <property type="match status" value="1"/>
</dbReference>
<gene>
    <name evidence="13" type="primary">LOC116295128</name>
</gene>
<dbReference type="FunCoup" id="A0A6P8HTI9">
    <property type="interactions" value="641"/>
</dbReference>
<evidence type="ECO:0000313" key="13">
    <source>
        <dbReference type="RefSeq" id="XP_031558726.1"/>
    </source>
</evidence>
<evidence type="ECO:0000256" key="2">
    <source>
        <dbReference type="ARBA" id="ARBA00022475"/>
    </source>
</evidence>
<feature type="transmembrane region" description="Helical" evidence="10">
    <location>
        <begin position="271"/>
        <end position="292"/>
    </location>
</feature>
<evidence type="ECO:0000256" key="10">
    <source>
        <dbReference type="SAM" id="Phobius"/>
    </source>
</evidence>
<comment type="subcellular location">
    <subcellularLocation>
        <location evidence="1">Cell membrane</location>
        <topology evidence="1">Multi-pass membrane protein</topology>
    </subcellularLocation>
</comment>
<evidence type="ECO:0000256" key="4">
    <source>
        <dbReference type="ARBA" id="ARBA00022989"/>
    </source>
</evidence>
<keyword evidence="12" id="KW-1185">Reference proteome</keyword>
<dbReference type="InParanoid" id="A0A6P8HTI9"/>
<dbReference type="InterPro" id="IPR050569">
    <property type="entry name" value="TAAR"/>
</dbReference>